<dbReference type="OrthoDB" id="9807628at2"/>
<dbReference type="Proteomes" id="UP000054926">
    <property type="component" value="Unassembled WGS sequence"/>
</dbReference>
<sequence>MMRYFILLFISFLPLNTHAFNWQDLWSTPDQQGRDLMSKNQFKQAKETFTGSAWAATAAYRDGDYQKAAALYQELNNEQGYYNQGNALAHMGQYEEAIKAYNKALALNPKNQDALYNRKLVEDLLKKDKEQNQNKDQQNKDQQNKDQQNKDQQNKDQQNKDQQNKDQQNKDQQNKDQQNKDQQNKDQQNKDQQNKDQQNKDQQNKDQQNKDQQNKDQQNKDQQNKDQQNKDQQNKDQQNKDQQNKDQQNSEAQSEAEREKQQAKEQWLRLIPDDPGGLMREKFLRDHLRRERGWY</sequence>
<keyword evidence="3" id="KW-0732">Signal</keyword>
<gene>
    <name evidence="4" type="ORF">Lste_2741</name>
</gene>
<feature type="repeat" description="TPR" evidence="1">
    <location>
        <begin position="78"/>
        <end position="111"/>
    </location>
</feature>
<feature type="signal peptide" evidence="3">
    <location>
        <begin position="1"/>
        <end position="19"/>
    </location>
</feature>
<reference evidence="4 5" key="1">
    <citation type="submission" date="2015-11" db="EMBL/GenBank/DDBJ databases">
        <title>Genomic analysis of 38 Legionella species identifies large and diverse effector repertoires.</title>
        <authorList>
            <person name="Burstein D."/>
            <person name="Amaro F."/>
            <person name="Zusman T."/>
            <person name="Lifshitz Z."/>
            <person name="Cohen O."/>
            <person name="Gilbert J.A."/>
            <person name="Pupko T."/>
            <person name="Shuman H.A."/>
            <person name="Segal G."/>
        </authorList>
    </citation>
    <scope>NUCLEOTIDE SEQUENCE [LARGE SCALE GENOMIC DNA]</scope>
    <source>
        <strain evidence="4 5">IMVS3376</strain>
    </source>
</reference>
<organism evidence="4 5">
    <name type="scientific">Legionella steelei</name>
    <dbReference type="NCBI Taxonomy" id="947033"/>
    <lineage>
        <taxon>Bacteria</taxon>
        <taxon>Pseudomonadati</taxon>
        <taxon>Pseudomonadota</taxon>
        <taxon>Gammaproteobacteria</taxon>
        <taxon>Legionellales</taxon>
        <taxon>Legionellaceae</taxon>
        <taxon>Legionella</taxon>
    </lineage>
</organism>
<dbReference type="AlphaFoldDB" id="A0A0W0ZJV5"/>
<proteinExistence type="predicted"/>
<dbReference type="PATRIC" id="fig|947033.5.peg.2908"/>
<evidence type="ECO:0000256" key="2">
    <source>
        <dbReference type="SAM" id="MobiDB-lite"/>
    </source>
</evidence>
<evidence type="ECO:0000313" key="5">
    <source>
        <dbReference type="Proteomes" id="UP000054926"/>
    </source>
</evidence>
<dbReference type="STRING" id="947033.Lste_2741"/>
<accession>A0A0W0ZJV5</accession>
<keyword evidence="5" id="KW-1185">Reference proteome</keyword>
<keyword evidence="1" id="KW-0802">TPR repeat</keyword>
<name>A0A0W0ZJV5_9GAMM</name>
<dbReference type="Gene3D" id="1.25.40.10">
    <property type="entry name" value="Tetratricopeptide repeat domain"/>
    <property type="match status" value="1"/>
</dbReference>
<feature type="compositionally biased region" description="Basic and acidic residues" evidence="2">
    <location>
        <begin position="255"/>
        <end position="267"/>
    </location>
</feature>
<dbReference type="InterPro" id="IPR019734">
    <property type="entry name" value="TPR_rpt"/>
</dbReference>
<dbReference type="PROSITE" id="PS50293">
    <property type="entry name" value="TPR_REGION"/>
    <property type="match status" value="1"/>
</dbReference>
<dbReference type="EMBL" id="LNYY01000019">
    <property type="protein sequence ID" value="KTD69583.1"/>
    <property type="molecule type" value="Genomic_DNA"/>
</dbReference>
<dbReference type="SMART" id="SM00028">
    <property type="entry name" value="TPR"/>
    <property type="match status" value="1"/>
</dbReference>
<evidence type="ECO:0000313" key="4">
    <source>
        <dbReference type="EMBL" id="KTD69583.1"/>
    </source>
</evidence>
<evidence type="ECO:0000256" key="3">
    <source>
        <dbReference type="SAM" id="SignalP"/>
    </source>
</evidence>
<feature type="chain" id="PRO_5006918764" evidence="3">
    <location>
        <begin position="20"/>
        <end position="295"/>
    </location>
</feature>
<feature type="compositionally biased region" description="Basic and acidic residues" evidence="2">
    <location>
        <begin position="129"/>
        <end position="244"/>
    </location>
</feature>
<dbReference type="Pfam" id="PF00515">
    <property type="entry name" value="TPR_1"/>
    <property type="match status" value="1"/>
</dbReference>
<dbReference type="PROSITE" id="PS50005">
    <property type="entry name" value="TPR"/>
    <property type="match status" value="1"/>
</dbReference>
<dbReference type="SUPFAM" id="SSF48452">
    <property type="entry name" value="TPR-like"/>
    <property type="match status" value="1"/>
</dbReference>
<dbReference type="InterPro" id="IPR011990">
    <property type="entry name" value="TPR-like_helical_dom_sf"/>
</dbReference>
<evidence type="ECO:0000256" key="1">
    <source>
        <dbReference type="PROSITE-ProRule" id="PRU00339"/>
    </source>
</evidence>
<feature type="region of interest" description="Disordered" evidence="2">
    <location>
        <begin position="129"/>
        <end position="279"/>
    </location>
</feature>
<protein>
    <submittedName>
        <fullName evidence="4">TPR repeat containing protein</fullName>
    </submittedName>
</protein>
<comment type="caution">
    <text evidence="4">The sequence shown here is derived from an EMBL/GenBank/DDBJ whole genome shotgun (WGS) entry which is preliminary data.</text>
</comment>